<dbReference type="InterPro" id="IPR004875">
    <property type="entry name" value="DDE_SF_endonuclease_dom"/>
</dbReference>
<dbReference type="InterPro" id="IPR018586">
    <property type="entry name" value="Brinker_DNA-bd"/>
</dbReference>
<sequence>MPPRKSYTAAFKLEAVKYAKENGNRAAARNYTINESMVRSWRKQEDQLRLTKKSKRANRGHKARWPALEDKVESWILEQRASLRGVSTTQIRLKAIAAAKELNIVDFQGGPSWCLRFMRRKQLSIRSRTTVCQTLPADFEEKLVNFRAYCIDKVADFNISPDSVINMDEVPLTFDMPLNRTVEKRGTKTISIKTTGHEKASFTCVLSCTASGFLLPPMLIFKRKTMPKENFPKGIIIKVNEKGWMDNEMMKSWVTECYVKRPGGFFHTRRALLVMDSMRAHITKEVKDVLETVNTTPAVIPGGMTKLLQPLDISVNRTFKMRMRSQWEEWMTSGEKSFTATGRLRRATLAEVATWVVDSAKSVPKSCVVNGFKKAEIFAYKEDAPMVESDSESEDDEPLINMDTRITPELAELFHSDTEDEDFDGFSDSED</sequence>
<dbReference type="OrthoDB" id="6160402at2759"/>
<dbReference type="Gene3D" id="1.10.10.60">
    <property type="entry name" value="Homeodomain-like"/>
    <property type="match status" value="2"/>
</dbReference>
<dbReference type="Pfam" id="PF03221">
    <property type="entry name" value="HTH_Tnp_Tc5"/>
    <property type="match status" value="1"/>
</dbReference>
<dbReference type="Pfam" id="PF09607">
    <property type="entry name" value="BrkDBD"/>
    <property type="match status" value="1"/>
</dbReference>
<accession>A0A8S3QNF3</accession>
<name>A0A8S3QNF3_MYTED</name>
<dbReference type="PANTHER" id="PTHR19303:SF74">
    <property type="entry name" value="POGO TRANSPOSABLE ELEMENT WITH KRAB DOMAIN"/>
    <property type="match status" value="1"/>
</dbReference>
<dbReference type="SUPFAM" id="SSF46689">
    <property type="entry name" value="Homeodomain-like"/>
    <property type="match status" value="2"/>
</dbReference>
<evidence type="ECO:0000256" key="1">
    <source>
        <dbReference type="ARBA" id="ARBA00023125"/>
    </source>
</evidence>
<dbReference type="InterPro" id="IPR050863">
    <property type="entry name" value="CenT-Element_Derived"/>
</dbReference>
<dbReference type="PANTHER" id="PTHR19303">
    <property type="entry name" value="TRANSPOSON"/>
    <property type="match status" value="1"/>
</dbReference>
<dbReference type="PROSITE" id="PS51253">
    <property type="entry name" value="HTH_CENPB"/>
    <property type="match status" value="1"/>
</dbReference>
<proteinExistence type="predicted"/>
<dbReference type="GO" id="GO:0003677">
    <property type="term" value="F:DNA binding"/>
    <property type="evidence" value="ECO:0007669"/>
    <property type="project" value="UniProtKB-KW"/>
</dbReference>
<evidence type="ECO:0000313" key="3">
    <source>
        <dbReference type="EMBL" id="CAG2196556.1"/>
    </source>
</evidence>
<feature type="domain" description="HTH CENPB-type" evidence="2">
    <location>
        <begin position="56"/>
        <end position="127"/>
    </location>
</feature>
<dbReference type="GO" id="GO:0005634">
    <property type="term" value="C:nucleus"/>
    <property type="evidence" value="ECO:0007669"/>
    <property type="project" value="TreeGrafter"/>
</dbReference>
<dbReference type="AlphaFoldDB" id="A0A8S3QNF3"/>
<dbReference type="Proteomes" id="UP000683360">
    <property type="component" value="Unassembled WGS sequence"/>
</dbReference>
<dbReference type="Pfam" id="PF03184">
    <property type="entry name" value="DDE_1"/>
    <property type="match status" value="1"/>
</dbReference>
<keyword evidence="4" id="KW-1185">Reference proteome</keyword>
<protein>
    <recommendedName>
        <fullName evidence="2">HTH CENPB-type domain-containing protein</fullName>
    </recommendedName>
</protein>
<evidence type="ECO:0000259" key="2">
    <source>
        <dbReference type="PROSITE" id="PS51253"/>
    </source>
</evidence>
<dbReference type="InterPro" id="IPR006600">
    <property type="entry name" value="HTH_CenpB_DNA-bd_dom"/>
</dbReference>
<dbReference type="InterPro" id="IPR009057">
    <property type="entry name" value="Homeodomain-like_sf"/>
</dbReference>
<gene>
    <name evidence="3" type="ORF">MEDL_11415</name>
</gene>
<reference evidence="3" key="1">
    <citation type="submission" date="2021-03" db="EMBL/GenBank/DDBJ databases">
        <authorList>
            <person name="Bekaert M."/>
        </authorList>
    </citation>
    <scope>NUCLEOTIDE SEQUENCE</scope>
</reference>
<evidence type="ECO:0000313" key="4">
    <source>
        <dbReference type="Proteomes" id="UP000683360"/>
    </source>
</evidence>
<dbReference type="EMBL" id="CAJPWZ010000561">
    <property type="protein sequence ID" value="CAG2196556.1"/>
    <property type="molecule type" value="Genomic_DNA"/>
</dbReference>
<dbReference type="SMART" id="SM00674">
    <property type="entry name" value="CENPB"/>
    <property type="match status" value="1"/>
</dbReference>
<keyword evidence="1" id="KW-0238">DNA-binding</keyword>
<organism evidence="3 4">
    <name type="scientific">Mytilus edulis</name>
    <name type="common">Blue mussel</name>
    <dbReference type="NCBI Taxonomy" id="6550"/>
    <lineage>
        <taxon>Eukaryota</taxon>
        <taxon>Metazoa</taxon>
        <taxon>Spiralia</taxon>
        <taxon>Lophotrochozoa</taxon>
        <taxon>Mollusca</taxon>
        <taxon>Bivalvia</taxon>
        <taxon>Autobranchia</taxon>
        <taxon>Pteriomorphia</taxon>
        <taxon>Mytilida</taxon>
        <taxon>Mytiloidea</taxon>
        <taxon>Mytilidae</taxon>
        <taxon>Mytilinae</taxon>
        <taxon>Mytilus</taxon>
    </lineage>
</organism>
<comment type="caution">
    <text evidence="3">The sequence shown here is derived from an EMBL/GenBank/DDBJ whole genome shotgun (WGS) entry which is preliminary data.</text>
</comment>